<dbReference type="Proteomes" id="UP000033352">
    <property type="component" value="Unassembled WGS sequence"/>
</dbReference>
<gene>
    <name evidence="2" type="ORF">SS37_11400</name>
</gene>
<proteinExistence type="predicted"/>
<dbReference type="InterPro" id="IPR036388">
    <property type="entry name" value="WH-like_DNA-bd_sf"/>
</dbReference>
<reference evidence="2 3" key="1">
    <citation type="submission" date="2015-03" db="EMBL/GenBank/DDBJ databases">
        <authorList>
            <person name="McCorrison J."/>
            <person name="Sanka R."/>
            <person name="Adams M."/>
            <person name="Brinkac L."/>
            <person name="Nierman W."/>
            <person name="Sutton G."/>
            <person name="Nelson K."/>
            <person name="Kiedrowski L."/>
            <person name="Guerrero D."/>
            <person name="Bonomo R."/>
        </authorList>
    </citation>
    <scope>NUCLEOTIDE SEQUENCE [LARGE SCALE GENOMIC DNA]</scope>
    <source>
        <strain evidence="2 3">35699</strain>
    </source>
</reference>
<protein>
    <recommendedName>
        <fullName evidence="1">HTH crp-type domain-containing protein</fullName>
    </recommendedName>
</protein>
<evidence type="ECO:0000313" key="2">
    <source>
        <dbReference type="EMBL" id="KJN26884.1"/>
    </source>
</evidence>
<dbReference type="PROSITE" id="PS51063">
    <property type="entry name" value="HTH_CRP_2"/>
    <property type="match status" value="1"/>
</dbReference>
<dbReference type="Pfam" id="PF13545">
    <property type="entry name" value="HTH_Crp_2"/>
    <property type="match status" value="1"/>
</dbReference>
<feature type="domain" description="HTH crp-type" evidence="1">
    <location>
        <begin position="21"/>
        <end position="88"/>
    </location>
</feature>
<organism evidence="2 3">
    <name type="scientific">Enterobacter sichuanensis</name>
    <dbReference type="NCBI Taxonomy" id="2071710"/>
    <lineage>
        <taxon>Bacteria</taxon>
        <taxon>Pseudomonadati</taxon>
        <taxon>Pseudomonadota</taxon>
        <taxon>Gammaproteobacteria</taxon>
        <taxon>Enterobacterales</taxon>
        <taxon>Enterobacteriaceae</taxon>
        <taxon>Enterobacter</taxon>
        <taxon>Enterobacter cloacae complex</taxon>
    </lineage>
</organism>
<name>A0A0F1B0N3_9ENTR</name>
<evidence type="ECO:0000259" key="1">
    <source>
        <dbReference type="PROSITE" id="PS51063"/>
    </source>
</evidence>
<dbReference type="EMBL" id="JZYX01000021">
    <property type="protein sequence ID" value="KJN26884.1"/>
    <property type="molecule type" value="Genomic_DNA"/>
</dbReference>
<dbReference type="PATRIC" id="fig|1619248.3.peg.1478"/>
<dbReference type="GO" id="GO:0006355">
    <property type="term" value="P:regulation of DNA-templated transcription"/>
    <property type="evidence" value="ECO:0007669"/>
    <property type="project" value="InterPro"/>
</dbReference>
<comment type="caution">
    <text evidence="2">The sequence shown here is derived from an EMBL/GenBank/DDBJ whole genome shotgun (WGS) entry which is preliminary data.</text>
</comment>
<dbReference type="Gene3D" id="1.10.10.10">
    <property type="entry name" value="Winged helix-like DNA-binding domain superfamily/Winged helix DNA-binding domain"/>
    <property type="match status" value="1"/>
</dbReference>
<dbReference type="RefSeq" id="WP_001013903.1">
    <property type="nucleotide sequence ID" value="NZ_JZYX01000021.1"/>
</dbReference>
<dbReference type="SUPFAM" id="SSF46785">
    <property type="entry name" value="Winged helix' DNA-binding domain"/>
    <property type="match status" value="1"/>
</dbReference>
<evidence type="ECO:0000313" key="3">
    <source>
        <dbReference type="Proteomes" id="UP000033352"/>
    </source>
</evidence>
<dbReference type="InterPro" id="IPR012318">
    <property type="entry name" value="HTH_CRP"/>
</dbReference>
<sequence>MNGLTIPFEHFQTNKIAGVNFTAVMKLVYFFLDANKNQDGVIHISQTDLADMVGVTRATIGKVINSLKEMGLLVKSEQVAGNDILNYKTLPIRQYGRGYSK</sequence>
<dbReference type="GO" id="GO:0003677">
    <property type="term" value="F:DNA binding"/>
    <property type="evidence" value="ECO:0007669"/>
    <property type="project" value="InterPro"/>
</dbReference>
<dbReference type="InterPro" id="IPR036390">
    <property type="entry name" value="WH_DNA-bd_sf"/>
</dbReference>
<accession>A0A0F1B0N3</accession>
<dbReference type="AlphaFoldDB" id="A0A0F1B0N3"/>